<keyword evidence="3" id="KW-0862">Zinc</keyword>
<dbReference type="GO" id="GO:0008270">
    <property type="term" value="F:zinc ion binding"/>
    <property type="evidence" value="ECO:0007669"/>
    <property type="project" value="UniProtKB-KW"/>
</dbReference>
<dbReference type="EMBL" id="JAGRRH010000013">
    <property type="protein sequence ID" value="KAG7360380.1"/>
    <property type="molecule type" value="Genomic_DNA"/>
</dbReference>
<evidence type="ECO:0000256" key="2">
    <source>
        <dbReference type="ARBA" id="ARBA00022771"/>
    </source>
</evidence>
<feature type="region of interest" description="Disordered" evidence="5">
    <location>
        <begin position="261"/>
        <end position="315"/>
    </location>
</feature>
<dbReference type="InterPro" id="IPR052788">
    <property type="entry name" value="RING-type_E3_ligase_ATL"/>
</dbReference>
<proteinExistence type="predicted"/>
<feature type="region of interest" description="Disordered" evidence="5">
    <location>
        <begin position="76"/>
        <end position="112"/>
    </location>
</feature>
<keyword evidence="8" id="KW-1185">Reference proteome</keyword>
<dbReference type="CDD" id="cd16473">
    <property type="entry name" value="RING-H2_RNF103"/>
    <property type="match status" value="1"/>
</dbReference>
<evidence type="ECO:0000256" key="3">
    <source>
        <dbReference type="ARBA" id="ARBA00022833"/>
    </source>
</evidence>
<evidence type="ECO:0000256" key="4">
    <source>
        <dbReference type="PROSITE-ProRule" id="PRU00175"/>
    </source>
</evidence>
<feature type="compositionally biased region" description="Low complexity" evidence="5">
    <location>
        <begin position="86"/>
        <end position="100"/>
    </location>
</feature>
<dbReference type="Pfam" id="PF13639">
    <property type="entry name" value="zf-RING_2"/>
    <property type="match status" value="1"/>
</dbReference>
<comment type="caution">
    <text evidence="7">The sequence shown here is derived from an EMBL/GenBank/DDBJ whole genome shotgun (WGS) entry which is preliminary data.</text>
</comment>
<evidence type="ECO:0000313" key="7">
    <source>
        <dbReference type="EMBL" id="KAG7360380.1"/>
    </source>
</evidence>
<evidence type="ECO:0000256" key="1">
    <source>
        <dbReference type="ARBA" id="ARBA00022723"/>
    </source>
</evidence>
<protein>
    <submittedName>
        <fullName evidence="7">Ring finger domain containing protein</fullName>
    </submittedName>
</protein>
<dbReference type="Proteomes" id="UP000693970">
    <property type="component" value="Unassembled WGS sequence"/>
</dbReference>
<gene>
    <name evidence="7" type="ORF">IV203_035479</name>
</gene>
<reference evidence="7" key="1">
    <citation type="journal article" date="2021" name="Sci. Rep.">
        <title>Diploid genomic architecture of Nitzschia inconspicua, an elite biomass production diatom.</title>
        <authorList>
            <person name="Oliver A."/>
            <person name="Podell S."/>
            <person name="Pinowska A."/>
            <person name="Traller J.C."/>
            <person name="Smith S.R."/>
            <person name="McClure R."/>
            <person name="Beliaev A."/>
            <person name="Bohutskyi P."/>
            <person name="Hill E.A."/>
            <person name="Rabines A."/>
            <person name="Zheng H."/>
            <person name="Allen L.Z."/>
            <person name="Kuo A."/>
            <person name="Grigoriev I.V."/>
            <person name="Allen A.E."/>
            <person name="Hazlebeck D."/>
            <person name="Allen E.E."/>
        </authorList>
    </citation>
    <scope>NUCLEOTIDE SEQUENCE</scope>
    <source>
        <strain evidence="7">Hildebrandi</strain>
    </source>
</reference>
<dbReference type="AlphaFoldDB" id="A0A9K3LDD3"/>
<evidence type="ECO:0000256" key="5">
    <source>
        <dbReference type="SAM" id="MobiDB-lite"/>
    </source>
</evidence>
<feature type="region of interest" description="Disordered" evidence="5">
    <location>
        <begin position="547"/>
        <end position="587"/>
    </location>
</feature>
<name>A0A9K3LDD3_9STRA</name>
<accession>A0A9K3LDD3</accession>
<keyword evidence="2 4" id="KW-0863">Zinc-finger</keyword>
<feature type="domain" description="RING-type" evidence="6">
    <location>
        <begin position="496"/>
        <end position="545"/>
    </location>
</feature>
<evidence type="ECO:0000259" key="6">
    <source>
        <dbReference type="PROSITE" id="PS50089"/>
    </source>
</evidence>
<organism evidence="7 8">
    <name type="scientific">Nitzschia inconspicua</name>
    <dbReference type="NCBI Taxonomy" id="303405"/>
    <lineage>
        <taxon>Eukaryota</taxon>
        <taxon>Sar</taxon>
        <taxon>Stramenopiles</taxon>
        <taxon>Ochrophyta</taxon>
        <taxon>Bacillariophyta</taxon>
        <taxon>Bacillariophyceae</taxon>
        <taxon>Bacillariophycidae</taxon>
        <taxon>Bacillariales</taxon>
        <taxon>Bacillariaceae</taxon>
        <taxon>Nitzschia</taxon>
    </lineage>
</organism>
<feature type="compositionally biased region" description="Acidic residues" evidence="5">
    <location>
        <begin position="273"/>
        <end position="285"/>
    </location>
</feature>
<evidence type="ECO:0000313" key="8">
    <source>
        <dbReference type="Proteomes" id="UP000693970"/>
    </source>
</evidence>
<dbReference type="PANTHER" id="PTHR45798:SF97">
    <property type="entry name" value="ALCOHOL-SENSITIVE RING FINGER PROTEIN 1"/>
    <property type="match status" value="1"/>
</dbReference>
<keyword evidence="1" id="KW-0479">Metal-binding</keyword>
<feature type="compositionally biased region" description="Acidic residues" evidence="5">
    <location>
        <begin position="568"/>
        <end position="583"/>
    </location>
</feature>
<dbReference type="PROSITE" id="PS50089">
    <property type="entry name" value="ZF_RING_2"/>
    <property type="match status" value="1"/>
</dbReference>
<reference evidence="7" key="2">
    <citation type="submission" date="2021-04" db="EMBL/GenBank/DDBJ databases">
        <authorList>
            <person name="Podell S."/>
        </authorList>
    </citation>
    <scope>NUCLEOTIDE SEQUENCE</scope>
    <source>
        <strain evidence="7">Hildebrandi</strain>
    </source>
</reference>
<sequence length="607" mass="67181">MDNPKYSALRIRRHDSLPCTASSSTLRRHATSVLLSSRRLGASKNSPYVGSFRHAPPTTFRSMAASDTQHSTNSPYVGWFRHAPPSTRSTSKTRSHLSTLIDRSHSKKQRKDDYIHTVDPDVLMKLDRWHKALTVALLREDRKALDGSKRHFNVMTRPALSEDLFAYPPFQEIINGRLVGGSGKDRRSRSVKHYRHPNSSSALVDASATTAIAAAASPAINALAKLTSWLLFPLVCEEDDISLCEKSTGLRLLKSGAATKEEDLRDDSCSSDSDQEDGRSDDDDSSTSTTSSVSVGELPARNPWSQTTGIDAETERELSNMNVSVSEIAEAYYAHQLIDQELLNSSSNNNKNNFDCRRRNVDHNRSGLLVTTYTDDASIEGMPSSDHRLDYEITQMDIARMARNASRHLDVDSILNLPTVTYQSRLALPRHKDLAERRQHVRNRPDVCRPVRGNKDSSILEDGWSFIMVSGVKSAVVDSSIQQSGARDNCEAEEVCVICLEAFQNGDRLRVLPCDHSFHVGCIDRWLSGSHSYNECFTAGCPTCKKQPSATRSPRDRLSSVATPADEFVAEDELEDEAEDTETTLDGSVPSWAFAKLGSALAMSQGC</sequence>
<dbReference type="SMART" id="SM00184">
    <property type="entry name" value="RING"/>
    <property type="match status" value="1"/>
</dbReference>
<dbReference type="OrthoDB" id="48597at2759"/>
<dbReference type="PANTHER" id="PTHR45798">
    <property type="entry name" value="RING-H2 FINGER PROTEIN ATL61-RELATED-RELATED"/>
    <property type="match status" value="1"/>
</dbReference>
<dbReference type="InterPro" id="IPR001841">
    <property type="entry name" value="Znf_RING"/>
</dbReference>